<dbReference type="Gene3D" id="1.10.1740.10">
    <property type="match status" value="1"/>
</dbReference>
<gene>
    <name evidence="6" type="ORF">ATO7_15407</name>
</gene>
<feature type="domain" description="RNA polymerase sigma-70 ECF-like HTH" evidence="5">
    <location>
        <begin position="5"/>
        <end position="184"/>
    </location>
</feature>
<dbReference type="NCBIfam" id="TIGR02937">
    <property type="entry name" value="sigma70-ECF"/>
    <property type="match status" value="1"/>
</dbReference>
<dbReference type="Gene3D" id="1.10.10.10">
    <property type="entry name" value="Winged helix-like DNA-binding domain superfamily/Winged helix DNA-binding domain"/>
    <property type="match status" value="1"/>
</dbReference>
<evidence type="ECO:0000256" key="1">
    <source>
        <dbReference type="ARBA" id="ARBA00010641"/>
    </source>
</evidence>
<evidence type="ECO:0000256" key="3">
    <source>
        <dbReference type="ARBA" id="ARBA00023082"/>
    </source>
</evidence>
<dbReference type="GO" id="GO:0006352">
    <property type="term" value="P:DNA-templated transcription initiation"/>
    <property type="evidence" value="ECO:0007669"/>
    <property type="project" value="InterPro"/>
</dbReference>
<dbReference type="EMBL" id="AQQV01000005">
    <property type="protein sequence ID" value="ORE85183.1"/>
    <property type="molecule type" value="Genomic_DNA"/>
</dbReference>
<organism evidence="6 7">
    <name type="scientific">Oceanococcus atlanticus</name>
    <dbReference type="NCBI Taxonomy" id="1317117"/>
    <lineage>
        <taxon>Bacteria</taxon>
        <taxon>Pseudomonadati</taxon>
        <taxon>Pseudomonadota</taxon>
        <taxon>Gammaproteobacteria</taxon>
        <taxon>Chromatiales</taxon>
        <taxon>Oceanococcaceae</taxon>
        <taxon>Oceanococcus</taxon>
    </lineage>
</organism>
<sequence length="187" mass="20876">MPDSESITVLLQQWGGGDSQARDRLMPLVYDELQRLARRAWSGENAGHTLQPTALVHEAFARLVDAQVDWQDRAHFYALCARMMRRLLINHAESRNAAKRGSGIAPLTWDDDLAAQDASFDDVLSIDQALTQLATFDPRKAELIELQYFAGLSFREMSDVTGLSSSTLDRELRLARAWLKTALSASA</sequence>
<dbReference type="NCBIfam" id="TIGR02999">
    <property type="entry name" value="Sig-70_X6"/>
    <property type="match status" value="1"/>
</dbReference>
<evidence type="ECO:0000259" key="5">
    <source>
        <dbReference type="Pfam" id="PF07638"/>
    </source>
</evidence>
<dbReference type="InterPro" id="IPR053812">
    <property type="entry name" value="HTH_Sigma70_ECF-like"/>
</dbReference>
<dbReference type="InterPro" id="IPR013325">
    <property type="entry name" value="RNA_pol_sigma_r2"/>
</dbReference>
<dbReference type="InterPro" id="IPR011517">
    <property type="entry name" value="RNA_pol_sigma70_ECF-like"/>
</dbReference>
<dbReference type="InterPro" id="IPR013324">
    <property type="entry name" value="RNA_pol_sigma_r3/r4-like"/>
</dbReference>
<keyword evidence="2" id="KW-0805">Transcription regulation</keyword>
<evidence type="ECO:0000313" key="6">
    <source>
        <dbReference type="EMBL" id="ORE85183.1"/>
    </source>
</evidence>
<dbReference type="PANTHER" id="PTHR43133">
    <property type="entry name" value="RNA POLYMERASE ECF-TYPE SIGMA FACTO"/>
    <property type="match status" value="1"/>
</dbReference>
<keyword evidence="7" id="KW-1185">Reference proteome</keyword>
<protein>
    <submittedName>
        <fullName evidence="6">ECF subfamily RNA polymerase sigma-24 factor</fullName>
    </submittedName>
</protein>
<evidence type="ECO:0000256" key="4">
    <source>
        <dbReference type="ARBA" id="ARBA00023163"/>
    </source>
</evidence>
<dbReference type="GO" id="GO:0016987">
    <property type="term" value="F:sigma factor activity"/>
    <property type="evidence" value="ECO:0007669"/>
    <property type="project" value="UniProtKB-KW"/>
</dbReference>
<name>A0A1Y1SA09_9GAMM</name>
<keyword evidence="4" id="KW-0804">Transcription</keyword>
<dbReference type="PANTHER" id="PTHR43133:SF39">
    <property type="entry name" value="SIMILAR TO RNA POLYMERASE SIGMA-E FACTOR"/>
    <property type="match status" value="1"/>
</dbReference>
<dbReference type="SUPFAM" id="SSF88946">
    <property type="entry name" value="Sigma2 domain of RNA polymerase sigma factors"/>
    <property type="match status" value="1"/>
</dbReference>
<dbReference type="SUPFAM" id="SSF88659">
    <property type="entry name" value="Sigma3 and sigma4 domains of RNA polymerase sigma factors"/>
    <property type="match status" value="1"/>
</dbReference>
<accession>A0A1Y1SA09</accession>
<comment type="caution">
    <text evidence="6">The sequence shown here is derived from an EMBL/GenBank/DDBJ whole genome shotgun (WGS) entry which is preliminary data.</text>
</comment>
<dbReference type="RefSeq" id="WP_083563332.1">
    <property type="nucleotide sequence ID" value="NZ_AQQV01000005.1"/>
</dbReference>
<proteinExistence type="inferred from homology"/>
<evidence type="ECO:0000313" key="7">
    <source>
        <dbReference type="Proteomes" id="UP000192342"/>
    </source>
</evidence>
<dbReference type="InterPro" id="IPR036388">
    <property type="entry name" value="WH-like_DNA-bd_sf"/>
</dbReference>
<dbReference type="STRING" id="1317117.ATO7_15407"/>
<evidence type="ECO:0000256" key="2">
    <source>
        <dbReference type="ARBA" id="ARBA00023015"/>
    </source>
</evidence>
<dbReference type="AlphaFoldDB" id="A0A1Y1SA09"/>
<dbReference type="Proteomes" id="UP000192342">
    <property type="component" value="Unassembled WGS sequence"/>
</dbReference>
<comment type="similarity">
    <text evidence="1">Belongs to the sigma-70 factor family. ECF subfamily.</text>
</comment>
<keyword evidence="3" id="KW-0731">Sigma factor</keyword>
<dbReference type="InterPro" id="IPR039425">
    <property type="entry name" value="RNA_pol_sigma-70-like"/>
</dbReference>
<reference evidence="6 7" key="1">
    <citation type="submission" date="2013-04" db="EMBL/GenBank/DDBJ databases">
        <title>Oceanococcus atlanticus 22II-S10r2 Genome Sequencing.</title>
        <authorList>
            <person name="Lai Q."/>
            <person name="Li G."/>
            <person name="Shao Z."/>
        </authorList>
    </citation>
    <scope>NUCLEOTIDE SEQUENCE [LARGE SCALE GENOMIC DNA]</scope>
    <source>
        <strain evidence="6 7">22II-S10r2</strain>
    </source>
</reference>
<dbReference type="Pfam" id="PF07638">
    <property type="entry name" value="Sigma70_ECF"/>
    <property type="match status" value="1"/>
</dbReference>
<dbReference type="OrthoDB" id="128473at2"/>
<dbReference type="InterPro" id="IPR014284">
    <property type="entry name" value="RNA_pol_sigma-70_dom"/>
</dbReference>